<gene>
    <name evidence="5" type="ORF">BI308_11755</name>
</gene>
<evidence type="ECO:0000313" key="6">
    <source>
        <dbReference type="Proteomes" id="UP000183940"/>
    </source>
</evidence>
<dbReference type="STRING" id="1925591.BI308_11755"/>
<feature type="repeat" description="TPR" evidence="3">
    <location>
        <begin position="310"/>
        <end position="343"/>
    </location>
</feature>
<keyword evidence="6" id="KW-1185">Reference proteome</keyword>
<dbReference type="PROSITE" id="PS50005">
    <property type="entry name" value="TPR"/>
    <property type="match status" value="2"/>
</dbReference>
<feature type="compositionally biased region" description="Low complexity" evidence="4">
    <location>
        <begin position="161"/>
        <end position="170"/>
    </location>
</feature>
<accession>A0A1L9QRU3</accession>
<evidence type="ECO:0000256" key="4">
    <source>
        <dbReference type="SAM" id="MobiDB-lite"/>
    </source>
</evidence>
<dbReference type="SMART" id="SM00028">
    <property type="entry name" value="TPR"/>
    <property type="match status" value="4"/>
</dbReference>
<dbReference type="Pfam" id="PF00515">
    <property type="entry name" value="TPR_1"/>
    <property type="match status" value="1"/>
</dbReference>
<dbReference type="InterPro" id="IPR019734">
    <property type="entry name" value="TPR_rpt"/>
</dbReference>
<dbReference type="InterPro" id="IPR051685">
    <property type="entry name" value="Ycf3/AcsC/BcsC/TPR_MFPF"/>
</dbReference>
<sequence length="401" mass="46397">MVDWRKVWRSLIARLSRWWQQISKKLRRTSAASADSPQRPPLSYTHYEFLFNQLLEGVNTQGWSLKEINQFFSQWQERTTEEEWLAWLERFGERVLESRSPNLELAQRMVKLANVYPRPLGQCSREIGLALLERPREAEPEVIEEPQVDESPPVVEEKPVVLEPPAIKKLPIPKPPEPQEKPKENLQPPQKRPQPRLELPSLNSLSGVLHWLQLRPQMVQQLAQQMGMETNKPEEVLQELKMRALMKSSVEQEQQGNLRGAIAYVDRALSLNTQSAIAWAMKGDLLFKLQKFEQAIAAYDRTITVNPNDEQTWYNRGMAQFQLQNFELALASFEQALNLEPSFYAAWKNKAISLLNLGRDREALEVCDRALGMQPDDPVLHTCQKKAQESLERRDKMGDGE</sequence>
<dbReference type="EMBL" id="MLAW01000018">
    <property type="protein sequence ID" value="OJJ25297.1"/>
    <property type="molecule type" value="Genomic_DNA"/>
</dbReference>
<dbReference type="PANTHER" id="PTHR44943">
    <property type="entry name" value="CELLULOSE SYNTHASE OPERON PROTEIN C"/>
    <property type="match status" value="1"/>
</dbReference>
<comment type="caution">
    <text evidence="5">The sequence shown here is derived from an EMBL/GenBank/DDBJ whole genome shotgun (WGS) entry which is preliminary data.</text>
</comment>
<dbReference type="PANTHER" id="PTHR44943:SF8">
    <property type="entry name" value="TPR REPEAT-CONTAINING PROTEIN MJ0263"/>
    <property type="match status" value="1"/>
</dbReference>
<dbReference type="Proteomes" id="UP000183940">
    <property type="component" value="Unassembled WGS sequence"/>
</dbReference>
<evidence type="ECO:0000256" key="3">
    <source>
        <dbReference type="PROSITE-ProRule" id="PRU00339"/>
    </source>
</evidence>
<keyword evidence="1" id="KW-0677">Repeat</keyword>
<dbReference type="SUPFAM" id="SSF48452">
    <property type="entry name" value="TPR-like"/>
    <property type="match status" value="1"/>
</dbReference>
<keyword evidence="2 3" id="KW-0802">TPR repeat</keyword>
<dbReference type="InterPro" id="IPR011990">
    <property type="entry name" value="TPR-like_helical_dom_sf"/>
</dbReference>
<reference evidence="5" key="1">
    <citation type="submission" date="2016-10" db="EMBL/GenBank/DDBJ databases">
        <title>CRISPR-Cas defence system in Roseofilum reptotaenium: evidence of a bacteriophage-cyanobacterium arms race in the coral black band disease.</title>
        <authorList>
            <person name="Buerger P."/>
            <person name="Wood-Charlson E.M."/>
            <person name="Weynberg K.D."/>
            <person name="Willis B."/>
            <person name="Van Oppen M.J."/>
        </authorList>
    </citation>
    <scope>NUCLEOTIDE SEQUENCE [LARGE SCALE GENOMIC DNA]</scope>
    <source>
        <strain evidence="5">AO1-A</strain>
    </source>
</reference>
<proteinExistence type="predicted"/>
<evidence type="ECO:0000256" key="2">
    <source>
        <dbReference type="ARBA" id="ARBA00022803"/>
    </source>
</evidence>
<dbReference type="Gene3D" id="1.25.40.10">
    <property type="entry name" value="Tetratricopeptide repeat domain"/>
    <property type="match status" value="1"/>
</dbReference>
<evidence type="ECO:0000313" key="5">
    <source>
        <dbReference type="EMBL" id="OJJ25297.1"/>
    </source>
</evidence>
<organism evidence="5 6">
    <name type="scientific">Roseofilum reptotaenium AO1-A</name>
    <dbReference type="NCBI Taxonomy" id="1925591"/>
    <lineage>
        <taxon>Bacteria</taxon>
        <taxon>Bacillati</taxon>
        <taxon>Cyanobacteriota</taxon>
        <taxon>Cyanophyceae</taxon>
        <taxon>Desertifilales</taxon>
        <taxon>Desertifilaceae</taxon>
        <taxon>Roseofilum</taxon>
    </lineage>
</organism>
<name>A0A1L9QRU3_9CYAN</name>
<dbReference type="Pfam" id="PF13432">
    <property type="entry name" value="TPR_16"/>
    <property type="match status" value="1"/>
</dbReference>
<feature type="repeat" description="TPR" evidence="3">
    <location>
        <begin position="276"/>
        <end position="309"/>
    </location>
</feature>
<evidence type="ECO:0000256" key="1">
    <source>
        <dbReference type="ARBA" id="ARBA00022737"/>
    </source>
</evidence>
<dbReference type="AlphaFoldDB" id="A0A1L9QRU3"/>
<protein>
    <submittedName>
        <fullName evidence="5">Uncharacterized protein</fullName>
    </submittedName>
</protein>
<feature type="region of interest" description="Disordered" evidence="4">
    <location>
        <begin position="138"/>
        <end position="199"/>
    </location>
</feature>
<dbReference type="PROSITE" id="PS50293">
    <property type="entry name" value="TPR_REGION"/>
    <property type="match status" value="1"/>
</dbReference>